<keyword evidence="4" id="KW-0249">Electron transport</keyword>
<organism evidence="9 10">
    <name type="scientific">Marinobacterium marinum</name>
    <dbReference type="NCBI Taxonomy" id="2756129"/>
    <lineage>
        <taxon>Bacteria</taxon>
        <taxon>Pseudomonadati</taxon>
        <taxon>Pseudomonadota</taxon>
        <taxon>Gammaproteobacteria</taxon>
        <taxon>Oceanospirillales</taxon>
        <taxon>Oceanospirillaceae</taxon>
        <taxon>Marinobacterium</taxon>
    </lineage>
</organism>
<evidence type="ECO:0000256" key="4">
    <source>
        <dbReference type="ARBA" id="ARBA00022982"/>
    </source>
</evidence>
<dbReference type="InterPro" id="IPR010980">
    <property type="entry name" value="Cyt_c/b562"/>
</dbReference>
<dbReference type="Gene3D" id="1.20.120.10">
    <property type="entry name" value="Cytochrome c/b562"/>
    <property type="match status" value="1"/>
</dbReference>
<keyword evidence="5 6" id="KW-0408">Iron</keyword>
<dbReference type="Pfam" id="PF01322">
    <property type="entry name" value="Cytochrom_C_2"/>
    <property type="match status" value="1"/>
</dbReference>
<dbReference type="PIRSF" id="PIRSF000027">
    <property type="entry name" value="Cytc_c_prime"/>
    <property type="match status" value="1"/>
</dbReference>
<evidence type="ECO:0000256" key="7">
    <source>
        <dbReference type="PIRSR" id="PIRSR000027-2"/>
    </source>
</evidence>
<dbReference type="GO" id="GO:0022900">
    <property type="term" value="P:electron transport chain"/>
    <property type="evidence" value="ECO:0007669"/>
    <property type="project" value="InterPro"/>
</dbReference>
<accession>A0A7W2AC26</accession>
<feature type="signal peptide" evidence="8">
    <location>
        <begin position="1"/>
        <end position="23"/>
    </location>
</feature>
<evidence type="ECO:0000256" key="1">
    <source>
        <dbReference type="ARBA" id="ARBA00022448"/>
    </source>
</evidence>
<evidence type="ECO:0000256" key="3">
    <source>
        <dbReference type="ARBA" id="ARBA00022723"/>
    </source>
</evidence>
<evidence type="ECO:0000256" key="8">
    <source>
        <dbReference type="SAM" id="SignalP"/>
    </source>
</evidence>
<dbReference type="RefSeq" id="WP_181741404.1">
    <property type="nucleotide sequence ID" value="NZ_JACEMT010000054.1"/>
</dbReference>
<evidence type="ECO:0000256" key="6">
    <source>
        <dbReference type="PIRSR" id="PIRSR000027-1"/>
    </source>
</evidence>
<comment type="caution">
    <text evidence="9">The sequence shown here is derived from an EMBL/GenBank/DDBJ whole genome shotgun (WGS) entry which is preliminary data.</text>
</comment>
<protein>
    <submittedName>
        <fullName evidence="9">Cytochrome c</fullName>
    </submittedName>
</protein>
<dbReference type="InterPro" id="IPR015984">
    <property type="entry name" value="Cyt_c_prime_subgr"/>
</dbReference>
<evidence type="ECO:0000256" key="2">
    <source>
        <dbReference type="ARBA" id="ARBA00022617"/>
    </source>
</evidence>
<name>A0A7W2AC26_9GAMM</name>
<evidence type="ECO:0000256" key="5">
    <source>
        <dbReference type="ARBA" id="ARBA00023004"/>
    </source>
</evidence>
<dbReference type="EMBL" id="JACEMT010000054">
    <property type="protein sequence ID" value="MBA4503531.1"/>
    <property type="molecule type" value="Genomic_DNA"/>
</dbReference>
<dbReference type="GO" id="GO:0020037">
    <property type="term" value="F:heme binding"/>
    <property type="evidence" value="ECO:0007669"/>
    <property type="project" value="InterPro"/>
</dbReference>
<feature type="binding site" description="covalent" evidence="7">
    <location>
        <position position="142"/>
    </location>
    <ligand>
        <name>heme c</name>
        <dbReference type="ChEBI" id="CHEBI:61717"/>
    </ligand>
</feature>
<dbReference type="PROSITE" id="PS51009">
    <property type="entry name" value="CYTCII"/>
    <property type="match status" value="1"/>
</dbReference>
<dbReference type="SUPFAM" id="SSF47175">
    <property type="entry name" value="Cytochromes"/>
    <property type="match status" value="1"/>
</dbReference>
<comment type="PTM">
    <text evidence="7">Binds 1 heme group per subunit.</text>
</comment>
<dbReference type="Proteomes" id="UP000538931">
    <property type="component" value="Unassembled WGS sequence"/>
</dbReference>
<keyword evidence="3 6" id="KW-0479">Metal-binding</keyword>
<evidence type="ECO:0000313" key="9">
    <source>
        <dbReference type="EMBL" id="MBA4503531.1"/>
    </source>
</evidence>
<dbReference type="GO" id="GO:0042597">
    <property type="term" value="C:periplasmic space"/>
    <property type="evidence" value="ECO:0007669"/>
    <property type="project" value="InterPro"/>
</dbReference>
<keyword evidence="2 7" id="KW-0349">Heme</keyword>
<feature type="binding site" description="covalent" evidence="7">
    <location>
        <position position="139"/>
    </location>
    <ligand>
        <name>heme c</name>
        <dbReference type="ChEBI" id="CHEBI:61717"/>
    </ligand>
</feature>
<dbReference type="InterPro" id="IPR002321">
    <property type="entry name" value="Cyt_c_II"/>
</dbReference>
<dbReference type="GO" id="GO:0009055">
    <property type="term" value="F:electron transfer activity"/>
    <property type="evidence" value="ECO:0007669"/>
    <property type="project" value="InterPro"/>
</dbReference>
<sequence length="148" mass="15794">MKKIAAIGLAGFLAAATTTTVMAADPEDAIHYRKGAFSAMAWHFGTMGAMVKGKMDYDAEDFSRRADIVAQLSKLPMEGFIAGSYEGDTDALPAIEKEWDKFEGGMNMLVENTAALAEAAKSGDMAQIKPAFGEVGKSCKGCHDNFKN</sequence>
<keyword evidence="10" id="KW-1185">Reference proteome</keyword>
<gene>
    <name evidence="9" type="ORF">H1S06_14325</name>
</gene>
<dbReference type="PRINTS" id="PR00608">
    <property type="entry name" value="CYTCHROMECII"/>
</dbReference>
<proteinExistence type="predicted"/>
<feature type="chain" id="PRO_5031076337" evidence="8">
    <location>
        <begin position="24"/>
        <end position="148"/>
    </location>
</feature>
<dbReference type="GO" id="GO:0005506">
    <property type="term" value="F:iron ion binding"/>
    <property type="evidence" value="ECO:0007669"/>
    <property type="project" value="InterPro"/>
</dbReference>
<keyword evidence="1" id="KW-0813">Transport</keyword>
<evidence type="ECO:0000313" key="10">
    <source>
        <dbReference type="Proteomes" id="UP000538931"/>
    </source>
</evidence>
<feature type="binding site" description="axial binding residue" evidence="6">
    <location>
        <position position="143"/>
    </location>
    <ligand>
        <name>heme c</name>
        <dbReference type="ChEBI" id="CHEBI:61717"/>
    </ligand>
    <ligandPart>
        <name>Fe</name>
        <dbReference type="ChEBI" id="CHEBI:18248"/>
    </ligandPart>
</feature>
<dbReference type="InterPro" id="IPR012127">
    <property type="entry name" value="Cyt_c_prime"/>
</dbReference>
<keyword evidence="8" id="KW-0732">Signal</keyword>
<dbReference type="AlphaFoldDB" id="A0A7W2AC26"/>
<reference evidence="9 10" key="1">
    <citation type="submission" date="2020-07" db="EMBL/GenBank/DDBJ databases">
        <title>Bacterium isolated from marien macroalgae.</title>
        <authorList>
            <person name="Zhu K."/>
            <person name="Lu D."/>
            <person name="Du Z."/>
        </authorList>
    </citation>
    <scope>NUCLEOTIDE SEQUENCE [LARGE SCALE GENOMIC DNA]</scope>
    <source>
        <strain evidence="9 10">3-1745</strain>
    </source>
</reference>